<evidence type="ECO:0000313" key="2">
    <source>
        <dbReference type="EMBL" id="MDQ0479990.1"/>
    </source>
</evidence>
<dbReference type="SUPFAM" id="SSF52266">
    <property type="entry name" value="SGNH hydrolase"/>
    <property type="match status" value="1"/>
</dbReference>
<comment type="caution">
    <text evidence="2">The sequence shown here is derived from an EMBL/GenBank/DDBJ whole genome shotgun (WGS) entry which is preliminary data.</text>
</comment>
<dbReference type="Pfam" id="PF04914">
    <property type="entry name" value="DltD"/>
    <property type="match status" value="1"/>
</dbReference>
<dbReference type="Proteomes" id="UP001224418">
    <property type="component" value="Unassembled WGS sequence"/>
</dbReference>
<dbReference type="EMBL" id="JAUSWN010000013">
    <property type="protein sequence ID" value="MDQ0479990.1"/>
    <property type="molecule type" value="Genomic_DNA"/>
</dbReference>
<dbReference type="RefSeq" id="WP_307355904.1">
    <property type="nucleotide sequence ID" value="NZ_BAAACJ010000030.1"/>
</dbReference>
<keyword evidence="1" id="KW-1003">Cell membrane</keyword>
<dbReference type="PIRSF" id="PIRSF021438">
    <property type="entry name" value="DltD"/>
    <property type="match status" value="1"/>
</dbReference>
<comment type="pathway">
    <text evidence="1">Cell wall biogenesis; lipoteichoic acid biosynthesis.</text>
</comment>
<evidence type="ECO:0000256" key="1">
    <source>
        <dbReference type="PIRNR" id="PIRNR021438"/>
    </source>
</evidence>
<gene>
    <name evidence="2" type="ORF">QOZ93_001733</name>
</gene>
<protein>
    <recommendedName>
        <fullName evidence="1">Protein DltD</fullName>
    </recommendedName>
</protein>
<organism evidence="2 3">
    <name type="scientific">Hathewaya limosa</name>
    <name type="common">Clostridium limosum</name>
    <dbReference type="NCBI Taxonomy" id="1536"/>
    <lineage>
        <taxon>Bacteria</taxon>
        <taxon>Bacillati</taxon>
        <taxon>Bacillota</taxon>
        <taxon>Clostridia</taxon>
        <taxon>Eubacteriales</taxon>
        <taxon>Clostridiaceae</taxon>
        <taxon>Hathewaya</taxon>
    </lineage>
</organism>
<proteinExistence type="inferred from homology"/>
<dbReference type="PANTHER" id="PTHR40039">
    <property type="entry name" value="PROTEIN DLTD"/>
    <property type="match status" value="1"/>
</dbReference>
<accession>A0ABU0JSD3</accession>
<sequence length="396" mass="46555">MKKLGQICIALVILLIFTVELNNILQKKIEKYYNDSISVLYNNDVKNMGVILQREAIKRGKLMFYGSSELGAHIEQNPKSFFPNDKINKVVNPVGRGFVQELQHAINFGAVSQNLKNSRPVFFISMTWFMEDIGNKGVTPEHFLMNFSELQFLEAMENKNLSKELKKNICSRVGSLVKKDKNYKDVSMYCKLYNSNNMLTKIGFYMLKPYFALDKLILKTKDNIQAYNLIKRTPRNNFNINNPKKINWKDEYIKAIAQGKEESKNNQFNMQDYCFEKFYKNYIPKIKHLVKQMDPLNSIEYNDLDILLKTCKESKIKPLFIIIPVNGVWYDYLGLPKEKRYSFYDKVEKIINNAGFDTLDFRQKEYEKYFMIDGVHLGWKGWLNTNEAIANYFKKN</sequence>
<name>A0ABU0JSD3_HATLI</name>
<keyword evidence="3" id="KW-1185">Reference proteome</keyword>
<dbReference type="NCBIfam" id="TIGR04092">
    <property type="entry name" value="LTA_DltD"/>
    <property type="match status" value="1"/>
</dbReference>
<dbReference type="InterPro" id="IPR006998">
    <property type="entry name" value="DltD"/>
</dbReference>
<evidence type="ECO:0000313" key="3">
    <source>
        <dbReference type="Proteomes" id="UP001224418"/>
    </source>
</evidence>
<reference evidence="2 3" key="1">
    <citation type="submission" date="2023-07" db="EMBL/GenBank/DDBJ databases">
        <title>Genomic Encyclopedia of Type Strains, Phase IV (KMG-IV): sequencing the most valuable type-strain genomes for metagenomic binning, comparative biology and taxonomic classification.</title>
        <authorList>
            <person name="Goeker M."/>
        </authorList>
    </citation>
    <scope>NUCLEOTIDE SEQUENCE [LARGE SCALE GENOMIC DNA]</scope>
    <source>
        <strain evidence="2 3">DSM 1400</strain>
    </source>
</reference>
<dbReference type="PANTHER" id="PTHR40039:SF1">
    <property type="entry name" value="PROTEIN DLTD"/>
    <property type="match status" value="1"/>
</dbReference>
<comment type="similarity">
    <text evidence="1">Belongs to the DltD family.</text>
</comment>
<dbReference type="InterPro" id="IPR023896">
    <property type="entry name" value="LTA_DltD"/>
</dbReference>
<keyword evidence="1" id="KW-0472">Membrane</keyword>